<accession>A0AAD9JAL9</accession>
<dbReference type="InterPro" id="IPR040847">
    <property type="entry name" value="SH3_15"/>
</dbReference>
<evidence type="ECO:0000313" key="11">
    <source>
        <dbReference type="Proteomes" id="UP001209878"/>
    </source>
</evidence>
<comment type="caution">
    <text evidence="10">The sequence shown here is derived from an EMBL/GenBank/DDBJ whole genome shotgun (WGS) entry which is preliminary data.</text>
</comment>
<keyword evidence="6" id="KW-0833">Ubl conjugation pathway</keyword>
<dbReference type="GO" id="GO:0005737">
    <property type="term" value="C:cytoplasm"/>
    <property type="evidence" value="ECO:0007669"/>
    <property type="project" value="TreeGrafter"/>
</dbReference>
<evidence type="ECO:0000313" key="10">
    <source>
        <dbReference type="EMBL" id="KAK2149553.1"/>
    </source>
</evidence>
<evidence type="ECO:0000256" key="7">
    <source>
        <dbReference type="ARBA" id="ARBA00022833"/>
    </source>
</evidence>
<dbReference type="GO" id="GO:0008270">
    <property type="term" value="F:zinc ion binding"/>
    <property type="evidence" value="ECO:0007669"/>
    <property type="project" value="UniProtKB-KW"/>
</dbReference>
<evidence type="ECO:0000259" key="9">
    <source>
        <dbReference type="Pfam" id="PF18346"/>
    </source>
</evidence>
<reference evidence="10" key="1">
    <citation type="journal article" date="2023" name="Mol. Biol. Evol.">
        <title>Third-Generation Sequencing Reveals the Adaptive Role of the Epigenome in Three Deep-Sea Polychaetes.</title>
        <authorList>
            <person name="Perez M."/>
            <person name="Aroh O."/>
            <person name="Sun Y."/>
            <person name="Lan Y."/>
            <person name="Juniper S.K."/>
            <person name="Young C.R."/>
            <person name="Angers B."/>
            <person name="Qian P.Y."/>
        </authorList>
    </citation>
    <scope>NUCLEOTIDE SEQUENCE</scope>
    <source>
        <strain evidence="10">R07B-5</strain>
    </source>
</reference>
<feature type="chain" id="PRO_5042124296" description="Mind bomb SH3 repeat domain-containing protein" evidence="8">
    <location>
        <begin position="22"/>
        <end position="125"/>
    </location>
</feature>
<sequence>MPNYVLFRWLFNPALLTIVNTTNMTIQNGDFVFVNESYEKVKSLQDSAHGGWNEKMRKTLGEAGVVTQVRTNGRIRVKVGSRSWIYNKLALTLVAKSGKFEALQRSTQNNSLLCTGNYEGCQESS</sequence>
<dbReference type="Pfam" id="PF18346">
    <property type="entry name" value="SH3_15"/>
    <property type="match status" value="1"/>
</dbReference>
<comment type="pathway">
    <text evidence="1">Protein modification; protein ubiquitination.</text>
</comment>
<evidence type="ECO:0000256" key="3">
    <source>
        <dbReference type="ARBA" id="ARBA00022723"/>
    </source>
</evidence>
<protein>
    <recommendedName>
        <fullName evidence="9">Mind bomb SH3 repeat domain-containing protein</fullName>
    </recommendedName>
</protein>
<dbReference type="Proteomes" id="UP001209878">
    <property type="component" value="Unassembled WGS sequence"/>
</dbReference>
<feature type="domain" description="Mind bomb SH3 repeat" evidence="9">
    <location>
        <begin position="29"/>
        <end position="88"/>
    </location>
</feature>
<evidence type="ECO:0000256" key="6">
    <source>
        <dbReference type="ARBA" id="ARBA00022786"/>
    </source>
</evidence>
<keyword evidence="8" id="KW-0732">Signal</keyword>
<gene>
    <name evidence="10" type="ORF">NP493_2955g00000</name>
</gene>
<dbReference type="EMBL" id="JAODUO010002950">
    <property type="protein sequence ID" value="KAK2149553.1"/>
    <property type="molecule type" value="Genomic_DNA"/>
</dbReference>
<feature type="signal peptide" evidence="8">
    <location>
        <begin position="1"/>
        <end position="21"/>
    </location>
</feature>
<evidence type="ECO:0000256" key="5">
    <source>
        <dbReference type="ARBA" id="ARBA00022771"/>
    </source>
</evidence>
<evidence type="ECO:0000256" key="4">
    <source>
        <dbReference type="ARBA" id="ARBA00022737"/>
    </source>
</evidence>
<dbReference type="AlphaFoldDB" id="A0AAD9JAL9"/>
<keyword evidence="11" id="KW-1185">Reference proteome</keyword>
<keyword evidence="4" id="KW-0677">Repeat</keyword>
<evidence type="ECO:0000256" key="2">
    <source>
        <dbReference type="ARBA" id="ARBA00022679"/>
    </source>
</evidence>
<keyword evidence="3" id="KW-0479">Metal-binding</keyword>
<dbReference type="PANTHER" id="PTHR24202:SF4">
    <property type="entry name" value="E3 UBIQUITIN-PROTEIN LIGASE MIB2-RELATED"/>
    <property type="match status" value="1"/>
</dbReference>
<dbReference type="GO" id="GO:0016740">
    <property type="term" value="F:transferase activity"/>
    <property type="evidence" value="ECO:0007669"/>
    <property type="project" value="UniProtKB-KW"/>
</dbReference>
<dbReference type="PANTHER" id="PTHR24202">
    <property type="entry name" value="E3 UBIQUITIN-PROTEIN LIGASE MIB2"/>
    <property type="match status" value="1"/>
</dbReference>
<keyword evidence="5" id="KW-0863">Zinc-finger</keyword>
<evidence type="ECO:0000256" key="1">
    <source>
        <dbReference type="ARBA" id="ARBA00004906"/>
    </source>
</evidence>
<evidence type="ECO:0000256" key="8">
    <source>
        <dbReference type="SAM" id="SignalP"/>
    </source>
</evidence>
<name>A0AAD9JAL9_RIDPI</name>
<proteinExistence type="predicted"/>
<keyword evidence="7" id="KW-0862">Zinc</keyword>
<keyword evidence="2" id="KW-0808">Transferase</keyword>
<dbReference type="GO" id="GO:0016567">
    <property type="term" value="P:protein ubiquitination"/>
    <property type="evidence" value="ECO:0007669"/>
    <property type="project" value="TreeGrafter"/>
</dbReference>
<organism evidence="10 11">
    <name type="scientific">Ridgeia piscesae</name>
    <name type="common">Tubeworm</name>
    <dbReference type="NCBI Taxonomy" id="27915"/>
    <lineage>
        <taxon>Eukaryota</taxon>
        <taxon>Metazoa</taxon>
        <taxon>Spiralia</taxon>
        <taxon>Lophotrochozoa</taxon>
        <taxon>Annelida</taxon>
        <taxon>Polychaeta</taxon>
        <taxon>Sedentaria</taxon>
        <taxon>Canalipalpata</taxon>
        <taxon>Sabellida</taxon>
        <taxon>Siboglinidae</taxon>
        <taxon>Ridgeia</taxon>
    </lineage>
</organism>